<evidence type="ECO:0000313" key="2">
    <source>
        <dbReference type="Proteomes" id="UP000242715"/>
    </source>
</evidence>
<proteinExistence type="predicted"/>
<gene>
    <name evidence="1" type="ORF">TSUD_336660</name>
</gene>
<protein>
    <submittedName>
        <fullName evidence="1">Uncharacterized protein</fullName>
    </submittedName>
</protein>
<sequence>MPASSRLYLKGGCIEIKKAMGLYMRQTNRRHLEITQNKLHNPGKSSVTWAFSPSSEFGCDFLCTRRCKICNILQWKL</sequence>
<dbReference type="AlphaFoldDB" id="A0A2Z6LXH5"/>
<name>A0A2Z6LXH5_TRISU</name>
<reference evidence="2" key="1">
    <citation type="journal article" date="2017" name="Front. Plant Sci.">
        <title>Climate Clever Clovers: New Paradigm to Reduce the Environmental Footprint of Ruminants by Breeding Low Methanogenic Forages Utilizing Haplotype Variation.</title>
        <authorList>
            <person name="Kaur P."/>
            <person name="Appels R."/>
            <person name="Bayer P.E."/>
            <person name="Keeble-Gagnere G."/>
            <person name="Wang J."/>
            <person name="Hirakawa H."/>
            <person name="Shirasawa K."/>
            <person name="Vercoe P."/>
            <person name="Stefanova K."/>
            <person name="Durmic Z."/>
            <person name="Nichols P."/>
            <person name="Revell C."/>
            <person name="Isobe S.N."/>
            <person name="Edwards D."/>
            <person name="Erskine W."/>
        </authorList>
    </citation>
    <scope>NUCLEOTIDE SEQUENCE [LARGE SCALE GENOMIC DNA]</scope>
    <source>
        <strain evidence="2">cv. Daliak</strain>
    </source>
</reference>
<dbReference type="EMBL" id="DF973262">
    <property type="protein sequence ID" value="GAU23018.1"/>
    <property type="molecule type" value="Genomic_DNA"/>
</dbReference>
<accession>A0A2Z6LXH5</accession>
<dbReference type="Proteomes" id="UP000242715">
    <property type="component" value="Unassembled WGS sequence"/>
</dbReference>
<evidence type="ECO:0000313" key="1">
    <source>
        <dbReference type="EMBL" id="GAU23018.1"/>
    </source>
</evidence>
<keyword evidence="2" id="KW-1185">Reference proteome</keyword>
<organism evidence="1 2">
    <name type="scientific">Trifolium subterraneum</name>
    <name type="common">Subterranean clover</name>
    <dbReference type="NCBI Taxonomy" id="3900"/>
    <lineage>
        <taxon>Eukaryota</taxon>
        <taxon>Viridiplantae</taxon>
        <taxon>Streptophyta</taxon>
        <taxon>Embryophyta</taxon>
        <taxon>Tracheophyta</taxon>
        <taxon>Spermatophyta</taxon>
        <taxon>Magnoliopsida</taxon>
        <taxon>eudicotyledons</taxon>
        <taxon>Gunneridae</taxon>
        <taxon>Pentapetalae</taxon>
        <taxon>rosids</taxon>
        <taxon>fabids</taxon>
        <taxon>Fabales</taxon>
        <taxon>Fabaceae</taxon>
        <taxon>Papilionoideae</taxon>
        <taxon>50 kb inversion clade</taxon>
        <taxon>NPAAA clade</taxon>
        <taxon>Hologalegina</taxon>
        <taxon>IRL clade</taxon>
        <taxon>Trifolieae</taxon>
        <taxon>Trifolium</taxon>
    </lineage>
</organism>